<protein>
    <submittedName>
        <fullName evidence="2">Uncharacterized protein</fullName>
    </submittedName>
</protein>
<dbReference type="PANTHER" id="PTHR37210">
    <property type="entry name" value="EXPRESSED PROTEIN"/>
    <property type="match status" value="1"/>
</dbReference>
<dbReference type="OrthoDB" id="1892100at2759"/>
<dbReference type="InterPro" id="IPR053350">
    <property type="entry name" value="CV_Inducer"/>
</dbReference>
<comment type="caution">
    <text evidence="2">The sequence shown here is derived from an EMBL/GenBank/DDBJ whole genome shotgun (WGS) entry which is preliminary data.</text>
</comment>
<dbReference type="PANTHER" id="PTHR37210:SF2">
    <property type="entry name" value="PROTEIN CHLOROPLAST VESICULATION"/>
    <property type="match status" value="1"/>
</dbReference>
<dbReference type="AlphaFoldDB" id="A0A6A1UXY1"/>
<name>A0A6A1UXY1_9ROSI</name>
<evidence type="ECO:0000256" key="1">
    <source>
        <dbReference type="SAM" id="MobiDB-lite"/>
    </source>
</evidence>
<reference evidence="2 3" key="1">
    <citation type="journal article" date="2019" name="Plant Biotechnol. J.">
        <title>The red bayberry genome and genetic basis of sex determination.</title>
        <authorList>
            <person name="Jia H.M."/>
            <person name="Jia H.J."/>
            <person name="Cai Q.L."/>
            <person name="Wang Y."/>
            <person name="Zhao H.B."/>
            <person name="Yang W.F."/>
            <person name="Wang G.Y."/>
            <person name="Li Y.H."/>
            <person name="Zhan D.L."/>
            <person name="Shen Y.T."/>
            <person name="Niu Q.F."/>
            <person name="Chang L."/>
            <person name="Qiu J."/>
            <person name="Zhao L."/>
            <person name="Xie H.B."/>
            <person name="Fu W.Y."/>
            <person name="Jin J."/>
            <person name="Li X.W."/>
            <person name="Jiao Y."/>
            <person name="Zhou C.C."/>
            <person name="Tu T."/>
            <person name="Chai C.Y."/>
            <person name="Gao J.L."/>
            <person name="Fan L.J."/>
            <person name="van de Weg E."/>
            <person name="Wang J.Y."/>
            <person name="Gao Z.S."/>
        </authorList>
    </citation>
    <scope>NUCLEOTIDE SEQUENCE [LARGE SCALE GENOMIC DNA]</scope>
    <source>
        <tissue evidence="2">Leaves</tissue>
    </source>
</reference>
<feature type="region of interest" description="Disordered" evidence="1">
    <location>
        <begin position="1"/>
        <end position="26"/>
    </location>
</feature>
<dbReference type="EMBL" id="RXIC02000026">
    <property type="protein sequence ID" value="KAB1204547.1"/>
    <property type="molecule type" value="Genomic_DNA"/>
</dbReference>
<sequence length="142" mass="15689">MVFTTSSCLNLSPPTPSSKPSLTPQTPQVAWKKNEESWRKRCVLGVASMIIGLEMSNLAIDESHIAIAEEYMPLVAGSKQEVPKWSDKRPCPAWRMNSLETIVPENLPRPSARRRWEAVGFSKIAPTVKVAVKSSSTGCFSM</sequence>
<keyword evidence="3" id="KW-1185">Reference proteome</keyword>
<proteinExistence type="predicted"/>
<dbReference type="Proteomes" id="UP000516437">
    <property type="component" value="Chromosome 8"/>
</dbReference>
<evidence type="ECO:0000313" key="3">
    <source>
        <dbReference type="Proteomes" id="UP000516437"/>
    </source>
</evidence>
<feature type="compositionally biased region" description="Polar residues" evidence="1">
    <location>
        <begin position="1"/>
        <end position="10"/>
    </location>
</feature>
<gene>
    <name evidence="2" type="ORF">CJ030_MR8G021801</name>
</gene>
<accession>A0A6A1UXY1</accession>
<evidence type="ECO:0000313" key="2">
    <source>
        <dbReference type="EMBL" id="KAB1204547.1"/>
    </source>
</evidence>
<organism evidence="2 3">
    <name type="scientific">Morella rubra</name>
    <name type="common">Chinese bayberry</name>
    <dbReference type="NCBI Taxonomy" id="262757"/>
    <lineage>
        <taxon>Eukaryota</taxon>
        <taxon>Viridiplantae</taxon>
        <taxon>Streptophyta</taxon>
        <taxon>Embryophyta</taxon>
        <taxon>Tracheophyta</taxon>
        <taxon>Spermatophyta</taxon>
        <taxon>Magnoliopsida</taxon>
        <taxon>eudicotyledons</taxon>
        <taxon>Gunneridae</taxon>
        <taxon>Pentapetalae</taxon>
        <taxon>rosids</taxon>
        <taxon>fabids</taxon>
        <taxon>Fagales</taxon>
        <taxon>Myricaceae</taxon>
        <taxon>Morella</taxon>
    </lineage>
</organism>